<evidence type="ECO:0000256" key="1">
    <source>
        <dbReference type="SAM" id="MobiDB-lite"/>
    </source>
</evidence>
<evidence type="ECO:0000313" key="3">
    <source>
        <dbReference type="EMBL" id="KAK6727957.1"/>
    </source>
</evidence>
<keyword evidence="2" id="KW-1133">Transmembrane helix</keyword>
<reference evidence="3 4" key="1">
    <citation type="submission" date="2023-08" db="EMBL/GenBank/DDBJ databases">
        <title>A Necator americanus chromosomal reference genome.</title>
        <authorList>
            <person name="Ilik V."/>
            <person name="Petrzelkova K.J."/>
            <person name="Pardy F."/>
            <person name="Fuh T."/>
            <person name="Niatou-Singa F.S."/>
            <person name="Gouil Q."/>
            <person name="Baker L."/>
            <person name="Ritchie M.E."/>
            <person name="Jex A.R."/>
            <person name="Gazzola D."/>
            <person name="Li H."/>
            <person name="Toshio Fujiwara R."/>
            <person name="Zhan B."/>
            <person name="Aroian R.V."/>
            <person name="Pafco B."/>
            <person name="Schwarz E.M."/>
        </authorList>
    </citation>
    <scope>NUCLEOTIDE SEQUENCE [LARGE SCALE GENOMIC DNA]</scope>
    <source>
        <strain evidence="3 4">Aroian</strain>
        <tissue evidence="3">Whole animal</tissue>
    </source>
</reference>
<dbReference type="EMBL" id="JAVFWL010000001">
    <property type="protein sequence ID" value="KAK6727957.1"/>
    <property type="molecule type" value="Genomic_DNA"/>
</dbReference>
<dbReference type="Proteomes" id="UP001303046">
    <property type="component" value="Unassembled WGS sequence"/>
</dbReference>
<gene>
    <name evidence="3" type="primary">Necator_chrI.g1678</name>
    <name evidence="3" type="ORF">RB195_005552</name>
</gene>
<keyword evidence="4" id="KW-1185">Reference proteome</keyword>
<proteinExistence type="predicted"/>
<protein>
    <submittedName>
        <fullName evidence="3">Uncharacterized protein</fullName>
    </submittedName>
</protein>
<evidence type="ECO:0000256" key="2">
    <source>
        <dbReference type="SAM" id="Phobius"/>
    </source>
</evidence>
<feature type="region of interest" description="Disordered" evidence="1">
    <location>
        <begin position="150"/>
        <end position="173"/>
    </location>
</feature>
<accession>A0ABR1BNG7</accession>
<evidence type="ECO:0000313" key="4">
    <source>
        <dbReference type="Proteomes" id="UP001303046"/>
    </source>
</evidence>
<keyword evidence="2" id="KW-0812">Transmembrane</keyword>
<organism evidence="3 4">
    <name type="scientific">Necator americanus</name>
    <name type="common">Human hookworm</name>
    <dbReference type="NCBI Taxonomy" id="51031"/>
    <lineage>
        <taxon>Eukaryota</taxon>
        <taxon>Metazoa</taxon>
        <taxon>Ecdysozoa</taxon>
        <taxon>Nematoda</taxon>
        <taxon>Chromadorea</taxon>
        <taxon>Rhabditida</taxon>
        <taxon>Rhabditina</taxon>
        <taxon>Rhabditomorpha</taxon>
        <taxon>Strongyloidea</taxon>
        <taxon>Ancylostomatidae</taxon>
        <taxon>Bunostominae</taxon>
        <taxon>Necator</taxon>
    </lineage>
</organism>
<sequence>MSSSSIGERSSRQLPGLIALATVFRGVHTVKLSHTSSTGVVFVPFWIVFIYLTVVATISFVLGYIVIANRRRTIVRGIFESPEFELLDDYENVPANSDWINAGLLCSKARSGVLVTSQDLVKTSRLRRSRRRGGSDQRRRFVAWWRKKVQKYKSISRSKSTGVSRESKEVKTN</sequence>
<comment type="caution">
    <text evidence="3">The sequence shown here is derived from an EMBL/GenBank/DDBJ whole genome shotgun (WGS) entry which is preliminary data.</text>
</comment>
<name>A0ABR1BNG7_NECAM</name>
<keyword evidence="2" id="KW-0472">Membrane</keyword>
<feature type="transmembrane region" description="Helical" evidence="2">
    <location>
        <begin position="45"/>
        <end position="67"/>
    </location>
</feature>